<organism evidence="3 4">
    <name type="scientific">Linum trigynum</name>
    <dbReference type="NCBI Taxonomy" id="586398"/>
    <lineage>
        <taxon>Eukaryota</taxon>
        <taxon>Viridiplantae</taxon>
        <taxon>Streptophyta</taxon>
        <taxon>Embryophyta</taxon>
        <taxon>Tracheophyta</taxon>
        <taxon>Spermatophyta</taxon>
        <taxon>Magnoliopsida</taxon>
        <taxon>eudicotyledons</taxon>
        <taxon>Gunneridae</taxon>
        <taxon>Pentapetalae</taxon>
        <taxon>rosids</taxon>
        <taxon>fabids</taxon>
        <taxon>Malpighiales</taxon>
        <taxon>Linaceae</taxon>
        <taxon>Linum</taxon>
    </lineage>
</organism>
<dbReference type="InterPro" id="IPR056276">
    <property type="entry name" value="AtC3H46-like_PABC-like"/>
</dbReference>
<evidence type="ECO:0000313" key="3">
    <source>
        <dbReference type="EMBL" id="CAL1396380.1"/>
    </source>
</evidence>
<protein>
    <recommendedName>
        <fullName evidence="2">AtC3H46-like PABC-like domain-containing protein</fullName>
    </recommendedName>
</protein>
<feature type="domain" description="AtC3H46-like PABC-like" evidence="2">
    <location>
        <begin position="1"/>
        <end position="41"/>
    </location>
</feature>
<dbReference type="AlphaFoldDB" id="A0AAV2FFX2"/>
<dbReference type="EMBL" id="OZ034819">
    <property type="protein sequence ID" value="CAL1396380.1"/>
    <property type="molecule type" value="Genomic_DNA"/>
</dbReference>
<evidence type="ECO:0000256" key="1">
    <source>
        <dbReference type="SAM" id="MobiDB-lite"/>
    </source>
</evidence>
<sequence>MGYILIHEVGERDLAGLAFGLETFLLGLIAKTKTHLGLSPNTLSSATTPSTPSSPLNPKNFKNSSCPRRLFSQEYATSTITWSEKAFRHENQDAYKSRQMDKVTEWRQSPHGNPDLRPHPPPRGQ</sequence>
<dbReference type="Proteomes" id="UP001497516">
    <property type="component" value="Chromosome 6"/>
</dbReference>
<accession>A0AAV2FFX2</accession>
<feature type="compositionally biased region" description="Basic and acidic residues" evidence="1">
    <location>
        <begin position="93"/>
        <end position="105"/>
    </location>
</feature>
<keyword evidence="4" id="KW-1185">Reference proteome</keyword>
<proteinExistence type="predicted"/>
<evidence type="ECO:0000313" key="4">
    <source>
        <dbReference type="Proteomes" id="UP001497516"/>
    </source>
</evidence>
<reference evidence="3 4" key="1">
    <citation type="submission" date="2024-04" db="EMBL/GenBank/DDBJ databases">
        <authorList>
            <person name="Fracassetti M."/>
        </authorList>
    </citation>
    <scope>NUCLEOTIDE SEQUENCE [LARGE SCALE GENOMIC DNA]</scope>
</reference>
<feature type="region of interest" description="Disordered" evidence="1">
    <location>
        <begin position="93"/>
        <end position="125"/>
    </location>
</feature>
<dbReference type="Pfam" id="PF23182">
    <property type="entry name" value="PABC_AtC3H46"/>
    <property type="match status" value="1"/>
</dbReference>
<gene>
    <name evidence="3" type="ORF">LTRI10_LOCUS36753</name>
</gene>
<evidence type="ECO:0000259" key="2">
    <source>
        <dbReference type="Pfam" id="PF23182"/>
    </source>
</evidence>
<feature type="region of interest" description="Disordered" evidence="1">
    <location>
        <begin position="37"/>
        <end position="65"/>
    </location>
</feature>
<feature type="compositionally biased region" description="Low complexity" evidence="1">
    <location>
        <begin position="38"/>
        <end position="58"/>
    </location>
</feature>
<name>A0AAV2FFX2_9ROSI</name>